<dbReference type="Gene3D" id="1.25.40.10">
    <property type="entry name" value="Tetratricopeptide repeat domain"/>
    <property type="match status" value="1"/>
</dbReference>
<dbReference type="GO" id="GO:0005737">
    <property type="term" value="C:cytoplasm"/>
    <property type="evidence" value="ECO:0007669"/>
    <property type="project" value="UniProtKB-SubCell"/>
</dbReference>
<dbReference type="InterPro" id="IPR011990">
    <property type="entry name" value="TPR-like_helical_dom_sf"/>
</dbReference>
<keyword evidence="5" id="KW-0808">Transferase</keyword>
<evidence type="ECO:0000256" key="15">
    <source>
        <dbReference type="PROSITE-ProRule" id="PRU00134"/>
    </source>
</evidence>
<protein>
    <recommendedName>
        <fullName evidence="13">Protein-lysine N-methyltransferase SMYD4</fullName>
    </recommendedName>
    <alternativeName>
        <fullName evidence="14">SET and MYND domain-containing protein 4</fullName>
    </alternativeName>
</protein>
<evidence type="ECO:0000256" key="12">
    <source>
        <dbReference type="ARBA" id="ARBA00093423"/>
    </source>
</evidence>
<feature type="non-terminal residue" evidence="18">
    <location>
        <position position="1"/>
    </location>
</feature>
<feature type="domain" description="SET" evidence="16">
    <location>
        <begin position="247"/>
        <end position="532"/>
    </location>
</feature>
<dbReference type="SUPFAM" id="SSF144232">
    <property type="entry name" value="HIT/MYND zinc finger-like"/>
    <property type="match status" value="1"/>
</dbReference>
<gene>
    <name evidence="18" type="ORF">MNOR_LOCUS3058</name>
</gene>
<dbReference type="GO" id="GO:0008757">
    <property type="term" value="F:S-adenosylmethionine-dependent methyltransferase activity"/>
    <property type="evidence" value="ECO:0007669"/>
    <property type="project" value="UniProtKB-ARBA"/>
</dbReference>
<dbReference type="Pfam" id="PF01753">
    <property type="entry name" value="zf-MYND"/>
    <property type="match status" value="1"/>
</dbReference>
<dbReference type="SUPFAM" id="SSF48452">
    <property type="entry name" value="TPR-like"/>
    <property type="match status" value="1"/>
</dbReference>
<evidence type="ECO:0000259" key="16">
    <source>
        <dbReference type="PROSITE" id="PS50280"/>
    </source>
</evidence>
<keyword evidence="10" id="KW-0539">Nucleus</keyword>
<dbReference type="InterPro" id="IPR002893">
    <property type="entry name" value="Znf_MYND"/>
</dbReference>
<keyword evidence="7" id="KW-0479">Metal-binding</keyword>
<dbReference type="GO" id="GO:0005634">
    <property type="term" value="C:nucleus"/>
    <property type="evidence" value="ECO:0007669"/>
    <property type="project" value="UniProtKB-SubCell"/>
</dbReference>
<comment type="catalytic activity">
    <reaction evidence="11">
        <text>L-lysyl-[protein] + S-adenosyl-L-methionine = N(6)-methyl-L-lysyl-[protein] + S-adenosyl-L-homocysteine + H(+)</text>
        <dbReference type="Rhea" id="RHEA:51736"/>
        <dbReference type="Rhea" id="RHEA-COMP:9752"/>
        <dbReference type="Rhea" id="RHEA-COMP:13053"/>
        <dbReference type="ChEBI" id="CHEBI:15378"/>
        <dbReference type="ChEBI" id="CHEBI:29969"/>
        <dbReference type="ChEBI" id="CHEBI:57856"/>
        <dbReference type="ChEBI" id="CHEBI:59789"/>
        <dbReference type="ChEBI" id="CHEBI:61929"/>
    </reaction>
</comment>
<evidence type="ECO:0000256" key="7">
    <source>
        <dbReference type="ARBA" id="ARBA00022723"/>
    </source>
</evidence>
<dbReference type="EMBL" id="CAXKWB010001003">
    <property type="protein sequence ID" value="CAL4063066.1"/>
    <property type="molecule type" value="Genomic_DNA"/>
</dbReference>
<dbReference type="InterPro" id="IPR044421">
    <property type="entry name" value="SMYD4_SET"/>
</dbReference>
<dbReference type="InterPro" id="IPR001214">
    <property type="entry name" value="SET_dom"/>
</dbReference>
<evidence type="ECO:0000256" key="4">
    <source>
        <dbReference type="ARBA" id="ARBA00022603"/>
    </source>
</evidence>
<dbReference type="CDD" id="cd10536">
    <property type="entry name" value="SET_SMYD4"/>
    <property type="match status" value="1"/>
</dbReference>
<name>A0AAV2PTD8_MEGNR</name>
<dbReference type="AlphaFoldDB" id="A0AAV2PTD8"/>
<dbReference type="PROSITE" id="PS50865">
    <property type="entry name" value="ZF_MYND_2"/>
    <property type="match status" value="1"/>
</dbReference>
<evidence type="ECO:0000256" key="10">
    <source>
        <dbReference type="ARBA" id="ARBA00023242"/>
    </source>
</evidence>
<keyword evidence="19" id="KW-1185">Reference proteome</keyword>
<dbReference type="Proteomes" id="UP001497623">
    <property type="component" value="Unassembled WGS sequence"/>
</dbReference>
<dbReference type="GO" id="GO:0008270">
    <property type="term" value="F:zinc ion binding"/>
    <property type="evidence" value="ECO:0007669"/>
    <property type="project" value="UniProtKB-KW"/>
</dbReference>
<dbReference type="Gene3D" id="1.10.220.160">
    <property type="match status" value="1"/>
</dbReference>
<dbReference type="InterPro" id="IPR046341">
    <property type="entry name" value="SET_dom_sf"/>
</dbReference>
<feature type="domain" description="MYND-type" evidence="17">
    <location>
        <begin position="295"/>
        <end position="334"/>
    </location>
</feature>
<evidence type="ECO:0000256" key="9">
    <source>
        <dbReference type="ARBA" id="ARBA00022833"/>
    </source>
</evidence>
<evidence type="ECO:0000256" key="8">
    <source>
        <dbReference type="ARBA" id="ARBA00022771"/>
    </source>
</evidence>
<dbReference type="SUPFAM" id="SSF82199">
    <property type="entry name" value="SET domain"/>
    <property type="match status" value="1"/>
</dbReference>
<keyword evidence="6" id="KW-0949">S-adenosyl-L-methionine</keyword>
<dbReference type="PANTHER" id="PTHR46165:SF2">
    <property type="entry name" value="SET AND MYND DOMAIN-CONTAINING PROTEIN 4"/>
    <property type="match status" value="1"/>
</dbReference>
<keyword evidence="9" id="KW-0862">Zinc</keyword>
<evidence type="ECO:0000256" key="6">
    <source>
        <dbReference type="ARBA" id="ARBA00022691"/>
    </source>
</evidence>
<evidence type="ECO:0000256" key="2">
    <source>
        <dbReference type="ARBA" id="ARBA00004496"/>
    </source>
</evidence>
<dbReference type="GO" id="GO:0042826">
    <property type="term" value="F:histone deacetylase binding"/>
    <property type="evidence" value="ECO:0007669"/>
    <property type="project" value="TreeGrafter"/>
</dbReference>
<evidence type="ECO:0000256" key="1">
    <source>
        <dbReference type="ARBA" id="ARBA00004123"/>
    </source>
</evidence>
<dbReference type="PROSITE" id="PS01360">
    <property type="entry name" value="ZF_MYND_1"/>
    <property type="match status" value="1"/>
</dbReference>
<dbReference type="GO" id="GO:0008276">
    <property type="term" value="F:protein methyltransferase activity"/>
    <property type="evidence" value="ECO:0007669"/>
    <property type="project" value="UniProtKB-ARBA"/>
</dbReference>
<evidence type="ECO:0000256" key="13">
    <source>
        <dbReference type="ARBA" id="ARBA00093635"/>
    </source>
</evidence>
<evidence type="ECO:0000256" key="11">
    <source>
        <dbReference type="ARBA" id="ARBA00048985"/>
    </source>
</evidence>
<dbReference type="PROSITE" id="PS50280">
    <property type="entry name" value="SET"/>
    <property type="match status" value="1"/>
</dbReference>
<evidence type="ECO:0000313" key="18">
    <source>
        <dbReference type="EMBL" id="CAL4063066.1"/>
    </source>
</evidence>
<comment type="subcellular location">
    <subcellularLocation>
        <location evidence="2">Cytoplasm</location>
    </subcellularLocation>
    <subcellularLocation>
        <location evidence="1">Nucleus</location>
    </subcellularLocation>
</comment>
<dbReference type="InterPro" id="IPR052097">
    <property type="entry name" value="SET-MYND_domain_protein"/>
</dbReference>
<dbReference type="PANTHER" id="PTHR46165">
    <property type="entry name" value="SET AND MYND DOMAIN-CONTAINING PROTEIN 4"/>
    <property type="match status" value="1"/>
</dbReference>
<evidence type="ECO:0000256" key="3">
    <source>
        <dbReference type="ARBA" id="ARBA00022490"/>
    </source>
</evidence>
<accession>A0AAV2PTD8</accession>
<comment type="caution">
    <text evidence="18">The sequence shown here is derived from an EMBL/GenBank/DDBJ whole genome shotgun (WGS) entry which is preliminary data.</text>
</comment>
<dbReference type="Gene3D" id="6.10.140.2220">
    <property type="match status" value="1"/>
</dbReference>
<keyword evidence="4" id="KW-0489">Methyltransferase</keyword>
<keyword evidence="8 15" id="KW-0863">Zinc-finger</keyword>
<dbReference type="GO" id="GO:0032259">
    <property type="term" value="P:methylation"/>
    <property type="evidence" value="ECO:0007669"/>
    <property type="project" value="UniProtKB-KW"/>
</dbReference>
<keyword evidence="3" id="KW-0963">Cytoplasm</keyword>
<organism evidence="18 19">
    <name type="scientific">Meganyctiphanes norvegica</name>
    <name type="common">Northern krill</name>
    <name type="synonym">Thysanopoda norvegica</name>
    <dbReference type="NCBI Taxonomy" id="48144"/>
    <lineage>
        <taxon>Eukaryota</taxon>
        <taxon>Metazoa</taxon>
        <taxon>Ecdysozoa</taxon>
        <taxon>Arthropoda</taxon>
        <taxon>Crustacea</taxon>
        <taxon>Multicrustacea</taxon>
        <taxon>Malacostraca</taxon>
        <taxon>Eumalacostraca</taxon>
        <taxon>Eucarida</taxon>
        <taxon>Euphausiacea</taxon>
        <taxon>Euphausiidae</taxon>
        <taxon>Meganyctiphanes</taxon>
    </lineage>
</organism>
<evidence type="ECO:0000256" key="5">
    <source>
        <dbReference type="ARBA" id="ARBA00022679"/>
    </source>
</evidence>
<evidence type="ECO:0000259" key="17">
    <source>
        <dbReference type="PROSITE" id="PS50865"/>
    </source>
</evidence>
<proteinExistence type="predicted"/>
<comment type="function">
    <text evidence="12">Protein-lysine N-methyltransferase. Monomethylates PRMT5, modulating its transcriptional activity. May also act as a histone methyltransferase. Plays a critical role in cardiac development. Acts as a key epigenetic regulator of gene expression during cardiac development via its dual activities as a methyltransferase and negative regulator of HDAC1.</text>
</comment>
<sequence length="646" mass="74737">KFRQYQKEGNTEDMLKYIYKTNGKEILQFLPMMDITNESKDESISTKLREEGNVFFRRKKLQEALKKYNECIFSSPHPKLSFKEIDKKMYTPLAMGYGNRSAVLLQLKEYELCICDIDRSLNLCNSKITQFKLEERKVKCLIGIERYQEAQELLKTCKLLLNTLQLEEKVKECYRNALSKLLQQCAQGIKRGTFHSQNKKQKSKYDEIKYADASASFSNDDLIFTYNNPTPPSLDDEPNPTIPAFSCTLKLQYSSDQGKYVVATRDIKPGEVIAVETPYTSCIDPEEPNSPLSFCTFCLARCAAPIPCWECTNVVFCNEECRSKGWDTFHMKECPVYSQLNETAFIKAYRIIAGQSVEELKDFVSKLHNEEQRSPLEQMFNEDQIYDSHSYRSVYFLEDNIQTVTTEVLIRSAFKALMLTQLLIKSNRYFIANAGDKYVLNEEDVIFIGSLFIRHILGTKYNSFKILETHAIDNKSNLSKKLVGVGSGTYVAESLFNHSCIPSAMILFYKNVGVCRSSQFIPSGSQVYVSYAKKYYQEPDRSIRRKKLYDDWCFNCSCDACESDCRLSYSDVKESLNLFTVSKLRTKDRRVSRNNLERTASLKLELDTLGKRNQSLVMRWVNCPCSYENNDLDLVMESIEFFDRFV</sequence>
<dbReference type="GO" id="GO:0008170">
    <property type="term" value="F:N-methyltransferase activity"/>
    <property type="evidence" value="ECO:0007669"/>
    <property type="project" value="UniProtKB-ARBA"/>
</dbReference>
<feature type="non-terminal residue" evidence="18">
    <location>
        <position position="646"/>
    </location>
</feature>
<reference evidence="18 19" key="1">
    <citation type="submission" date="2024-05" db="EMBL/GenBank/DDBJ databases">
        <authorList>
            <person name="Wallberg A."/>
        </authorList>
    </citation>
    <scope>NUCLEOTIDE SEQUENCE [LARGE SCALE GENOMIC DNA]</scope>
</reference>
<evidence type="ECO:0000313" key="19">
    <source>
        <dbReference type="Proteomes" id="UP001497623"/>
    </source>
</evidence>
<dbReference type="Gene3D" id="2.170.270.10">
    <property type="entry name" value="SET domain"/>
    <property type="match status" value="1"/>
</dbReference>
<dbReference type="Pfam" id="PF00856">
    <property type="entry name" value="SET"/>
    <property type="match status" value="1"/>
</dbReference>
<evidence type="ECO:0000256" key="14">
    <source>
        <dbReference type="ARBA" id="ARBA00093680"/>
    </source>
</evidence>